<reference evidence="2" key="2">
    <citation type="submission" date="2023-10" db="EMBL/GenBank/DDBJ databases">
        <title>Mycolicibacterium fortuitum clinical isolates causing pulmonary infections in humans.</title>
        <authorList>
            <person name="Mejia-Ponce P.M."/>
            <person name="Zenteno-Cuevas R."/>
            <person name="Licona-Cassani C."/>
        </authorList>
    </citation>
    <scope>NUCLEOTIDE SEQUENCE</scope>
    <source>
        <strain evidence="2">M8</strain>
    </source>
</reference>
<organism evidence="1 3">
    <name type="scientific">Mycolicibacterium fortuitum</name>
    <name type="common">Mycobacterium fortuitum</name>
    <dbReference type="NCBI Taxonomy" id="1766"/>
    <lineage>
        <taxon>Bacteria</taxon>
        <taxon>Bacillati</taxon>
        <taxon>Actinomycetota</taxon>
        <taxon>Actinomycetes</taxon>
        <taxon>Mycobacteriales</taxon>
        <taxon>Mycobacteriaceae</taxon>
        <taxon>Mycolicibacterium</taxon>
    </lineage>
</organism>
<dbReference type="Proteomes" id="UP000057134">
    <property type="component" value="Chromosome"/>
</dbReference>
<reference evidence="1 3" key="1">
    <citation type="journal article" date="2015" name="MBio">
        <title>Enzymatic Degradation of Phenazines Can Generate Energy and Protect Sensitive Organisms from Toxicity.</title>
        <authorList>
            <person name="Costa K.C."/>
            <person name="Bergkessel M."/>
            <person name="Saunders S."/>
            <person name="Korlach J."/>
            <person name="Newman D.K."/>
        </authorList>
    </citation>
    <scope>NUCLEOTIDE SEQUENCE [LARGE SCALE GENOMIC DNA]</scope>
    <source>
        <strain evidence="1 3">CT6</strain>
    </source>
</reference>
<dbReference type="AlphaFoldDB" id="A0A0N9YD56"/>
<accession>A0A0N9YD56</accession>
<evidence type="ECO:0000313" key="1">
    <source>
        <dbReference type="EMBL" id="ALI24938.1"/>
    </source>
</evidence>
<dbReference type="KEGG" id="mft:XA26_10810"/>
<protein>
    <submittedName>
        <fullName evidence="1">Uncharacterized protein</fullName>
    </submittedName>
</protein>
<dbReference type="EMBL" id="CP011269">
    <property type="protein sequence ID" value="ALI24938.1"/>
    <property type="molecule type" value="Genomic_DNA"/>
</dbReference>
<gene>
    <name evidence="2" type="ORF">R4485_00820</name>
    <name evidence="1" type="ORF">XA26_10810</name>
</gene>
<dbReference type="RefSeq" id="WP_054601247.1">
    <property type="nucleotide sequence ID" value="NZ_CP011269.1"/>
</dbReference>
<dbReference type="EMBL" id="JAWLVV010000001">
    <property type="protein sequence ID" value="MDV7288703.1"/>
    <property type="molecule type" value="Genomic_DNA"/>
</dbReference>
<name>A0A0N9YD56_MYCFO</name>
<dbReference type="PATRIC" id="fig|1766.6.peg.1073"/>
<dbReference type="Proteomes" id="UP001186041">
    <property type="component" value="Unassembled WGS sequence"/>
</dbReference>
<keyword evidence="3" id="KW-1185">Reference proteome</keyword>
<dbReference type="STRING" id="1766.XA26_10810"/>
<sequence length="77" mass="8224">MTDSDSPITQEDATRFLREILTAAGPAGLPQDEIEEALGEFIDMNITAAAVSLWHDGKITMGWSDGQMIWGLTGGTA</sequence>
<evidence type="ECO:0000313" key="2">
    <source>
        <dbReference type="EMBL" id="MDV7288703.1"/>
    </source>
</evidence>
<evidence type="ECO:0000313" key="3">
    <source>
        <dbReference type="Proteomes" id="UP000057134"/>
    </source>
</evidence>
<proteinExistence type="predicted"/>